<feature type="transmembrane region" description="Helical" evidence="1">
    <location>
        <begin position="56"/>
        <end position="87"/>
    </location>
</feature>
<comment type="caution">
    <text evidence="2">The sequence shown here is derived from an EMBL/GenBank/DDBJ whole genome shotgun (WGS) entry which is preliminary data.</text>
</comment>
<accession>A0A6G0ZQE7</accession>
<organism evidence="2 3">
    <name type="scientific">Aphis craccivora</name>
    <name type="common">Cowpea aphid</name>
    <dbReference type="NCBI Taxonomy" id="307492"/>
    <lineage>
        <taxon>Eukaryota</taxon>
        <taxon>Metazoa</taxon>
        <taxon>Ecdysozoa</taxon>
        <taxon>Arthropoda</taxon>
        <taxon>Hexapoda</taxon>
        <taxon>Insecta</taxon>
        <taxon>Pterygota</taxon>
        <taxon>Neoptera</taxon>
        <taxon>Paraneoptera</taxon>
        <taxon>Hemiptera</taxon>
        <taxon>Sternorrhyncha</taxon>
        <taxon>Aphidomorpha</taxon>
        <taxon>Aphidoidea</taxon>
        <taxon>Aphididae</taxon>
        <taxon>Aphidini</taxon>
        <taxon>Aphis</taxon>
        <taxon>Aphis</taxon>
    </lineage>
</organism>
<keyword evidence="1" id="KW-0472">Membrane</keyword>
<dbReference type="OrthoDB" id="5920073at2759"/>
<keyword evidence="1" id="KW-1133">Transmembrane helix</keyword>
<sequence>MKILNSERSDECIDFTMMCVYFFLCLSPRFEAFSNKKKVTEKLEFLRKTSFQPNRFFYMIVIQKLITVNTLNFHQMFKLVLTIYIILKIKITTLMRLNLNFYEIAYLKILPF</sequence>
<keyword evidence="1" id="KW-0812">Transmembrane</keyword>
<dbReference type="EMBL" id="VUJU01000092">
    <property type="protein sequence ID" value="KAF0773154.1"/>
    <property type="molecule type" value="Genomic_DNA"/>
</dbReference>
<reference evidence="2 3" key="1">
    <citation type="submission" date="2019-08" db="EMBL/GenBank/DDBJ databases">
        <title>Whole genome of Aphis craccivora.</title>
        <authorList>
            <person name="Voronova N.V."/>
            <person name="Shulinski R.S."/>
            <person name="Bandarenka Y.V."/>
            <person name="Zhorov D.G."/>
            <person name="Warner D."/>
        </authorList>
    </citation>
    <scope>NUCLEOTIDE SEQUENCE [LARGE SCALE GENOMIC DNA]</scope>
    <source>
        <strain evidence="2">180601</strain>
        <tissue evidence="2">Whole Body</tissue>
    </source>
</reference>
<protein>
    <submittedName>
        <fullName evidence="2">Uncharacterized protein</fullName>
    </submittedName>
</protein>
<evidence type="ECO:0000313" key="3">
    <source>
        <dbReference type="Proteomes" id="UP000478052"/>
    </source>
</evidence>
<keyword evidence="3" id="KW-1185">Reference proteome</keyword>
<evidence type="ECO:0000313" key="2">
    <source>
        <dbReference type="EMBL" id="KAF0773154.1"/>
    </source>
</evidence>
<name>A0A6G0ZQE7_APHCR</name>
<evidence type="ECO:0000256" key="1">
    <source>
        <dbReference type="SAM" id="Phobius"/>
    </source>
</evidence>
<dbReference type="AlphaFoldDB" id="A0A6G0ZQE7"/>
<gene>
    <name evidence="2" type="ORF">FWK35_00000839</name>
</gene>
<proteinExistence type="predicted"/>
<dbReference type="Proteomes" id="UP000478052">
    <property type="component" value="Unassembled WGS sequence"/>
</dbReference>